<evidence type="ECO:0000256" key="1">
    <source>
        <dbReference type="SAM" id="MobiDB-lite"/>
    </source>
</evidence>
<reference evidence="2" key="1">
    <citation type="submission" date="2020-05" db="UniProtKB">
        <authorList>
            <consortium name="EnsemblMetazoa"/>
        </authorList>
    </citation>
    <scope>IDENTIFICATION</scope>
    <source>
        <strain evidence="2">Yale</strain>
    </source>
</reference>
<organism evidence="2 3">
    <name type="scientific">Glossina morsitans morsitans</name>
    <name type="common">Savannah tsetse fly</name>
    <dbReference type="NCBI Taxonomy" id="37546"/>
    <lineage>
        <taxon>Eukaryota</taxon>
        <taxon>Metazoa</taxon>
        <taxon>Ecdysozoa</taxon>
        <taxon>Arthropoda</taxon>
        <taxon>Hexapoda</taxon>
        <taxon>Insecta</taxon>
        <taxon>Pterygota</taxon>
        <taxon>Neoptera</taxon>
        <taxon>Endopterygota</taxon>
        <taxon>Diptera</taxon>
        <taxon>Brachycera</taxon>
        <taxon>Muscomorpha</taxon>
        <taxon>Hippoboscoidea</taxon>
        <taxon>Glossinidae</taxon>
        <taxon>Glossina</taxon>
    </lineage>
</organism>
<evidence type="ECO:0000313" key="2">
    <source>
        <dbReference type="EnsemblMetazoa" id="GMOY000872-PA"/>
    </source>
</evidence>
<proteinExistence type="predicted"/>
<feature type="region of interest" description="Disordered" evidence="1">
    <location>
        <begin position="1"/>
        <end position="20"/>
    </location>
</feature>
<dbReference type="VEuPathDB" id="VectorBase:GMOY000872"/>
<dbReference type="EMBL" id="CCAG010002358">
    <property type="status" value="NOT_ANNOTATED_CDS"/>
    <property type="molecule type" value="Genomic_DNA"/>
</dbReference>
<evidence type="ECO:0000313" key="3">
    <source>
        <dbReference type="Proteomes" id="UP000092444"/>
    </source>
</evidence>
<name>A0A1B0FBF8_GLOMM</name>
<dbReference type="Proteomes" id="UP000092444">
    <property type="component" value="Unassembled WGS sequence"/>
</dbReference>
<keyword evidence="3" id="KW-1185">Reference proteome</keyword>
<dbReference type="PhylomeDB" id="A0A1B0FBF8"/>
<protein>
    <submittedName>
        <fullName evidence="2">Uncharacterized protein</fullName>
    </submittedName>
</protein>
<accession>A0A1B0FBF8</accession>
<dbReference type="AlphaFoldDB" id="A0A1B0FBF8"/>
<dbReference type="EnsemblMetazoa" id="GMOY000872-RA">
    <property type="protein sequence ID" value="GMOY000872-PA"/>
    <property type="gene ID" value="GMOY000872"/>
</dbReference>
<sequence>MNLGSGQKKKREGERAHNQGHWKPLLDLKLLMKNGGVENYKFRHDLNFLGPYEPRRRSIIRCKKEENYEDNSQMDESLDSSHSPVDEDMFEINYTLSRFRMAANGEFHYLHGTIPTLILTDSAN</sequence>